<evidence type="ECO:0000256" key="3">
    <source>
        <dbReference type="ARBA" id="ARBA00022679"/>
    </source>
</evidence>
<comment type="pathway">
    <text evidence="1">Lipid metabolism.</text>
</comment>
<dbReference type="PANTHER" id="PTHR37323">
    <property type="entry name" value="GCN5-RELATED N-ACETYLTRANSFERASE"/>
    <property type="match status" value="1"/>
</dbReference>
<accession>G8R005</accession>
<evidence type="ECO:0000256" key="2">
    <source>
        <dbReference type="ARBA" id="ARBA00022516"/>
    </source>
</evidence>
<dbReference type="OrthoDB" id="1113830at2"/>
<keyword evidence="8" id="KW-1185">Reference proteome</keyword>
<dbReference type="STRING" id="926562.Oweho_1657"/>
<gene>
    <name evidence="7" type="ordered locus">Oweho_1657</name>
</gene>
<keyword evidence="5" id="KW-0012">Acyltransferase</keyword>
<dbReference type="GO" id="GO:0006629">
    <property type="term" value="P:lipid metabolic process"/>
    <property type="evidence" value="ECO:0007669"/>
    <property type="project" value="UniProtKB-KW"/>
</dbReference>
<dbReference type="Pfam" id="PF13444">
    <property type="entry name" value="Acetyltransf_5"/>
    <property type="match status" value="1"/>
</dbReference>
<dbReference type="InterPro" id="IPR052351">
    <property type="entry name" value="Ornithine_N-alpha-AT"/>
</dbReference>
<dbReference type="HOGENOM" id="CLU_033329_1_0_10"/>
<dbReference type="eggNOG" id="COG3176">
    <property type="taxonomic scope" value="Bacteria"/>
</dbReference>
<keyword evidence="2" id="KW-0444">Lipid biosynthesis</keyword>
<feature type="domain" description="Phospholipid/glycerol acyltransferase" evidence="6">
    <location>
        <begin position="79"/>
        <end position="201"/>
    </location>
</feature>
<dbReference type="InterPro" id="IPR016181">
    <property type="entry name" value="Acyl_CoA_acyltransferase"/>
</dbReference>
<dbReference type="PANTHER" id="PTHR37323:SF1">
    <property type="entry name" value="L-ORNITHINE N(ALPHA)-ACYLTRANSFERASE"/>
    <property type="match status" value="1"/>
</dbReference>
<dbReference type="GO" id="GO:0016746">
    <property type="term" value="F:acyltransferase activity"/>
    <property type="evidence" value="ECO:0007669"/>
    <property type="project" value="UniProtKB-KW"/>
</dbReference>
<dbReference type="SUPFAM" id="SSF69593">
    <property type="entry name" value="Glycerol-3-phosphate (1)-acyltransferase"/>
    <property type="match status" value="1"/>
</dbReference>
<dbReference type="Gene3D" id="3.40.630.30">
    <property type="match status" value="1"/>
</dbReference>
<dbReference type="SMART" id="SM00563">
    <property type="entry name" value="PlsC"/>
    <property type="match status" value="1"/>
</dbReference>
<dbReference type="PATRIC" id="fig|926562.3.peg.1661"/>
<evidence type="ECO:0000313" key="8">
    <source>
        <dbReference type="Proteomes" id="UP000005631"/>
    </source>
</evidence>
<dbReference type="KEGG" id="oho:Oweho_1657"/>
<evidence type="ECO:0000313" key="7">
    <source>
        <dbReference type="EMBL" id="AEV32645.1"/>
    </source>
</evidence>
<evidence type="ECO:0000256" key="4">
    <source>
        <dbReference type="ARBA" id="ARBA00023098"/>
    </source>
</evidence>
<organism evidence="7 8">
    <name type="scientific">Owenweeksia hongkongensis (strain DSM 17368 / CIP 108786 / JCM 12287 / NRRL B-23963 / UST20020801)</name>
    <dbReference type="NCBI Taxonomy" id="926562"/>
    <lineage>
        <taxon>Bacteria</taxon>
        <taxon>Pseudomonadati</taxon>
        <taxon>Bacteroidota</taxon>
        <taxon>Flavobacteriia</taxon>
        <taxon>Flavobacteriales</taxon>
        <taxon>Owenweeksiaceae</taxon>
        <taxon>Owenweeksia</taxon>
    </lineage>
</organism>
<reference evidence="7 8" key="1">
    <citation type="journal article" date="2012" name="Stand. Genomic Sci.">
        <title>Genome sequence of the orange-pigmented seawater bacterium Owenweeksia hongkongensis type strain (UST20020801(T)).</title>
        <authorList>
            <person name="Riedel T."/>
            <person name="Held B."/>
            <person name="Nolan M."/>
            <person name="Lucas S."/>
            <person name="Lapidus A."/>
            <person name="Tice H."/>
            <person name="Del Rio T.G."/>
            <person name="Cheng J.F."/>
            <person name="Han C."/>
            <person name="Tapia R."/>
            <person name="Goodwin L.A."/>
            <person name="Pitluck S."/>
            <person name="Liolios K."/>
            <person name="Mavromatis K."/>
            <person name="Pagani I."/>
            <person name="Ivanova N."/>
            <person name="Mikhailova N."/>
            <person name="Pati A."/>
            <person name="Chen A."/>
            <person name="Palaniappan K."/>
            <person name="Rohde M."/>
            <person name="Tindall B.J."/>
            <person name="Detter J.C."/>
            <person name="Goker M."/>
            <person name="Woyke T."/>
            <person name="Bristow J."/>
            <person name="Eisen J.A."/>
            <person name="Markowitz V."/>
            <person name="Hugenholtz P."/>
            <person name="Klenk H.P."/>
            <person name="Kyrpides N.C."/>
        </authorList>
    </citation>
    <scope>NUCLEOTIDE SEQUENCE</scope>
    <source>
        <strain evidence="8">DSM 17368 / JCM 12287 / NRRL B-23963</strain>
    </source>
</reference>
<keyword evidence="4" id="KW-0443">Lipid metabolism</keyword>
<name>G8R005_OWEHD</name>
<dbReference type="SUPFAM" id="SSF55729">
    <property type="entry name" value="Acyl-CoA N-acyltransferases (Nat)"/>
    <property type="match status" value="1"/>
</dbReference>
<proteinExistence type="predicted"/>
<dbReference type="Pfam" id="PF19576">
    <property type="entry name" value="Acyltransf_2"/>
    <property type="match status" value="1"/>
</dbReference>
<evidence type="ECO:0000256" key="1">
    <source>
        <dbReference type="ARBA" id="ARBA00005189"/>
    </source>
</evidence>
<dbReference type="InterPro" id="IPR002123">
    <property type="entry name" value="Plipid/glycerol_acylTrfase"/>
</dbReference>
<dbReference type="Proteomes" id="UP000005631">
    <property type="component" value="Chromosome"/>
</dbReference>
<dbReference type="CDD" id="cd07986">
    <property type="entry name" value="LPLAT_ACT14924-like"/>
    <property type="match status" value="1"/>
</dbReference>
<evidence type="ECO:0000256" key="5">
    <source>
        <dbReference type="ARBA" id="ARBA00023315"/>
    </source>
</evidence>
<sequence length="577" mass="67133">MGLVDKKDIARVVQLDKIGMSMLAKPIMDILRISDVNEVYEKFEELKGVEFIDALLDEFKVEFDYYEEELKRIPKEGPFITVSNHPLGGIDGIILIKLIEQVRPDYKVMANFLLQKVEPLQDYFIGVNPFENKDLKSSYSGVKASLDHLKEGKGLGIFPAGEVSTYKLDERKIRDKPWEESIMKMIQRVKVPVVPIYFKARNSAFFYLLSLLHPTLRTAKLPSELRKQKNKAIGIRIGRQISVKEQAGYPDIEHYTEFLRQRTYLLSQALSPSKKLFPIRRPDEAQPIIDEVDPSLIQREIEGLRNTSTYLFTQKNYDVFISASKNIPSILKEIGRLREITFRDVGEGSNLPLDLDEYDYHYEHLILWDNEEKQIAGAYRLGIGSEIFKRFGIKGFYVTTLFKVDEYAYDMFSQSLEMGRAFVVKNQQQKPLPLFLLWKGIVQVILRHPELKYITGCASISNSFSRFSKSLMVEYLFQHYGDEELAHHIRPRKPFKPKLDEKYRQLVFESSHDDLNKFDRIIEEIEPGNKRFPILIKKYLKQNSRMVCFNVDPLFNDSLDGFMYIKIEDLPEGTLEG</sequence>
<dbReference type="RefSeq" id="WP_014202001.1">
    <property type="nucleotide sequence ID" value="NC_016599.1"/>
</dbReference>
<protein>
    <submittedName>
        <fullName evidence="7">Putative hemolysin</fullName>
    </submittedName>
</protein>
<dbReference type="EMBL" id="CP003156">
    <property type="protein sequence ID" value="AEV32645.1"/>
    <property type="molecule type" value="Genomic_DNA"/>
</dbReference>
<dbReference type="eggNOG" id="COG0204">
    <property type="taxonomic scope" value="Bacteria"/>
</dbReference>
<evidence type="ECO:0000259" key="6">
    <source>
        <dbReference type="SMART" id="SM00563"/>
    </source>
</evidence>
<dbReference type="AlphaFoldDB" id="G8R005"/>
<dbReference type="InterPro" id="IPR045746">
    <property type="entry name" value="ACT14924-like_Acyltransf_dom"/>
</dbReference>
<keyword evidence="3" id="KW-0808">Transferase</keyword>